<accession>A0A9J5YH27</accession>
<feature type="compositionally biased region" description="Basic and acidic residues" evidence="1">
    <location>
        <begin position="36"/>
        <end position="50"/>
    </location>
</feature>
<organism evidence="2 3">
    <name type="scientific">Solanum commersonii</name>
    <name type="common">Commerson's wild potato</name>
    <name type="synonym">Commerson's nightshade</name>
    <dbReference type="NCBI Taxonomy" id="4109"/>
    <lineage>
        <taxon>Eukaryota</taxon>
        <taxon>Viridiplantae</taxon>
        <taxon>Streptophyta</taxon>
        <taxon>Embryophyta</taxon>
        <taxon>Tracheophyta</taxon>
        <taxon>Spermatophyta</taxon>
        <taxon>Magnoliopsida</taxon>
        <taxon>eudicotyledons</taxon>
        <taxon>Gunneridae</taxon>
        <taxon>Pentapetalae</taxon>
        <taxon>asterids</taxon>
        <taxon>lamiids</taxon>
        <taxon>Solanales</taxon>
        <taxon>Solanaceae</taxon>
        <taxon>Solanoideae</taxon>
        <taxon>Solaneae</taxon>
        <taxon>Solanum</taxon>
    </lineage>
</organism>
<proteinExistence type="predicted"/>
<evidence type="ECO:0000313" key="3">
    <source>
        <dbReference type="Proteomes" id="UP000824120"/>
    </source>
</evidence>
<sequence length="276" mass="31293">LSRATYPVSNGFLSDTHLPHENQHTPYPTHSLKLSAKNEESKRPKSKSLEMKPSSSSSFHNPLKLRAKIKTDHSVTLVEIADQLDDSPLDVVHRCLAPSFSIVMLWVIGRHSTGSRNISAMRRLLPFFCRLDPFLQGSVHWNKRRSETLQRLAMWTRRSSGLYFLCFFLPFCSFLRSSGVSNSATQNSIMNAHNKTQFTYTMIKCALKDSSCDSPISKNVMLTILASNASSRSTKFKASESDTMLTLTRKNTMNAFTHRFVRIFRSTLVSAHSRLE</sequence>
<protein>
    <submittedName>
        <fullName evidence="2">Uncharacterized protein</fullName>
    </submittedName>
</protein>
<dbReference type="AlphaFoldDB" id="A0A9J5YH27"/>
<dbReference type="Proteomes" id="UP000824120">
    <property type="component" value="Chromosome 6"/>
</dbReference>
<evidence type="ECO:0000256" key="1">
    <source>
        <dbReference type="SAM" id="MobiDB-lite"/>
    </source>
</evidence>
<comment type="caution">
    <text evidence="2">The sequence shown here is derived from an EMBL/GenBank/DDBJ whole genome shotgun (WGS) entry which is preliminary data.</text>
</comment>
<gene>
    <name evidence="2" type="ORF">H5410_030939</name>
</gene>
<keyword evidence="3" id="KW-1185">Reference proteome</keyword>
<feature type="non-terminal residue" evidence="2">
    <location>
        <position position="276"/>
    </location>
</feature>
<dbReference type="EMBL" id="JACXVP010000006">
    <property type="protein sequence ID" value="KAG5599569.1"/>
    <property type="molecule type" value="Genomic_DNA"/>
</dbReference>
<name>A0A9J5YH27_SOLCO</name>
<feature type="region of interest" description="Disordered" evidence="1">
    <location>
        <begin position="1"/>
        <end position="62"/>
    </location>
</feature>
<evidence type="ECO:0000313" key="2">
    <source>
        <dbReference type="EMBL" id="KAG5599569.1"/>
    </source>
</evidence>
<feature type="non-terminal residue" evidence="2">
    <location>
        <position position="1"/>
    </location>
</feature>
<reference evidence="2 3" key="1">
    <citation type="submission" date="2020-09" db="EMBL/GenBank/DDBJ databases">
        <title>De no assembly of potato wild relative species, Solanum commersonii.</title>
        <authorList>
            <person name="Cho K."/>
        </authorList>
    </citation>
    <scope>NUCLEOTIDE SEQUENCE [LARGE SCALE GENOMIC DNA]</scope>
    <source>
        <strain evidence="2">LZ3.2</strain>
        <tissue evidence="2">Leaf</tissue>
    </source>
</reference>